<evidence type="ECO:0000313" key="10">
    <source>
        <dbReference type="EMBL" id="RWR99677.1"/>
    </source>
</evidence>
<evidence type="ECO:0000259" key="9">
    <source>
        <dbReference type="Pfam" id="PF02463"/>
    </source>
</evidence>
<gene>
    <name evidence="10" type="ORF">B4U79_02149</name>
</gene>
<keyword evidence="11" id="KW-1185">Reference proteome</keyword>
<name>A0A3S3RGS5_9ACAR</name>
<dbReference type="CDD" id="cd03275">
    <property type="entry name" value="ABC_SMC1_euk"/>
    <property type="match status" value="1"/>
</dbReference>
<dbReference type="InterPro" id="IPR027417">
    <property type="entry name" value="P-loop_NTPase"/>
</dbReference>
<evidence type="ECO:0000256" key="1">
    <source>
        <dbReference type="ARBA" id="ARBA00004123"/>
    </source>
</evidence>
<evidence type="ECO:0000256" key="6">
    <source>
        <dbReference type="ARBA" id="ARBA00023242"/>
    </source>
</evidence>
<dbReference type="Pfam" id="PF02463">
    <property type="entry name" value="SMC_N"/>
    <property type="match status" value="1"/>
</dbReference>
<keyword evidence="4" id="KW-0132">Cell division</keyword>
<dbReference type="Proteomes" id="UP000285301">
    <property type="component" value="Unassembled WGS sequence"/>
</dbReference>
<evidence type="ECO:0000256" key="2">
    <source>
        <dbReference type="ARBA" id="ARBA00004286"/>
    </source>
</evidence>
<reference evidence="10 11" key="1">
    <citation type="journal article" date="2018" name="Gigascience">
        <title>Genomes of trombidid mites reveal novel predicted allergens and laterally-transferred genes associated with secondary metabolism.</title>
        <authorList>
            <person name="Dong X."/>
            <person name="Chaisiri K."/>
            <person name="Xia D."/>
            <person name="Armstrong S.D."/>
            <person name="Fang Y."/>
            <person name="Donnelly M.J."/>
            <person name="Kadowaki T."/>
            <person name="McGarry J.W."/>
            <person name="Darby A.C."/>
            <person name="Makepeace B.L."/>
        </authorList>
    </citation>
    <scope>NUCLEOTIDE SEQUENCE [LARGE SCALE GENOMIC DNA]</scope>
    <source>
        <strain evidence="10">UoL-WK</strain>
    </source>
</reference>
<feature type="compositionally biased region" description="Basic and acidic residues" evidence="8">
    <location>
        <begin position="229"/>
        <end position="245"/>
    </location>
</feature>
<feature type="domain" description="RecF/RecN/SMC N-terminal" evidence="9">
    <location>
        <begin position="5"/>
        <end position="130"/>
    </location>
</feature>
<organism evidence="10 11">
    <name type="scientific">Dinothrombium tinctorium</name>
    <dbReference type="NCBI Taxonomy" id="1965070"/>
    <lineage>
        <taxon>Eukaryota</taxon>
        <taxon>Metazoa</taxon>
        <taxon>Ecdysozoa</taxon>
        <taxon>Arthropoda</taxon>
        <taxon>Chelicerata</taxon>
        <taxon>Arachnida</taxon>
        <taxon>Acari</taxon>
        <taxon>Acariformes</taxon>
        <taxon>Trombidiformes</taxon>
        <taxon>Prostigmata</taxon>
        <taxon>Anystina</taxon>
        <taxon>Parasitengona</taxon>
        <taxon>Trombidioidea</taxon>
        <taxon>Trombidiidae</taxon>
        <taxon>Dinothrombium</taxon>
    </lineage>
</organism>
<dbReference type="OrthoDB" id="413649at2759"/>
<dbReference type="GO" id="GO:0003677">
    <property type="term" value="F:DNA binding"/>
    <property type="evidence" value="ECO:0007669"/>
    <property type="project" value="TreeGrafter"/>
</dbReference>
<keyword evidence="7" id="KW-0131">Cell cycle</keyword>
<dbReference type="InterPro" id="IPR003395">
    <property type="entry name" value="RecF/RecN/SMC_N"/>
</dbReference>
<evidence type="ECO:0000256" key="8">
    <source>
        <dbReference type="SAM" id="MobiDB-lite"/>
    </source>
</evidence>
<dbReference type="SUPFAM" id="SSF52540">
    <property type="entry name" value="P-loop containing nucleoside triphosphate hydrolases"/>
    <property type="match status" value="1"/>
</dbReference>
<proteinExistence type="predicted"/>
<comment type="subcellular location">
    <subcellularLocation>
        <location evidence="2">Chromosome</location>
    </subcellularLocation>
    <subcellularLocation>
        <location evidence="1">Nucleus</location>
    </subcellularLocation>
</comment>
<evidence type="ECO:0000256" key="7">
    <source>
        <dbReference type="ARBA" id="ARBA00023306"/>
    </source>
</evidence>
<keyword evidence="5" id="KW-0498">Mitosis</keyword>
<evidence type="ECO:0000256" key="3">
    <source>
        <dbReference type="ARBA" id="ARBA00022454"/>
    </source>
</evidence>
<keyword evidence="3" id="KW-0158">Chromosome</keyword>
<dbReference type="GO" id="GO:0005524">
    <property type="term" value="F:ATP binding"/>
    <property type="evidence" value="ECO:0007669"/>
    <property type="project" value="InterPro"/>
</dbReference>
<dbReference type="GO" id="GO:0007062">
    <property type="term" value="P:sister chromatid cohesion"/>
    <property type="evidence" value="ECO:0007669"/>
    <property type="project" value="InterPro"/>
</dbReference>
<dbReference type="AlphaFoldDB" id="A0A3S3RGS5"/>
<dbReference type="PANTHER" id="PTHR18937">
    <property type="entry name" value="STRUCTURAL MAINTENANCE OF CHROMOSOMES SMC FAMILY MEMBER"/>
    <property type="match status" value="1"/>
</dbReference>
<keyword evidence="6" id="KW-0539">Nucleus</keyword>
<dbReference type="STRING" id="1965070.A0A3S3RGS5"/>
<evidence type="ECO:0000256" key="4">
    <source>
        <dbReference type="ARBA" id="ARBA00022618"/>
    </source>
</evidence>
<feature type="non-terminal residue" evidence="10">
    <location>
        <position position="266"/>
    </location>
</feature>
<dbReference type="GO" id="GO:0051301">
    <property type="term" value="P:cell division"/>
    <property type="evidence" value="ECO:0007669"/>
    <property type="project" value="UniProtKB-KW"/>
</dbReference>
<dbReference type="GO" id="GO:0016887">
    <property type="term" value="F:ATP hydrolysis activity"/>
    <property type="evidence" value="ECO:0007669"/>
    <property type="project" value="InterPro"/>
</dbReference>
<dbReference type="Gene3D" id="3.40.50.300">
    <property type="entry name" value="P-loop containing nucleotide triphosphate hydrolases"/>
    <property type="match status" value="1"/>
</dbReference>
<accession>A0A3S3RGS5</accession>
<feature type="region of interest" description="Disordered" evidence="8">
    <location>
        <begin position="229"/>
        <end position="253"/>
    </location>
</feature>
<evidence type="ECO:0000256" key="5">
    <source>
        <dbReference type="ARBA" id="ARBA00022776"/>
    </source>
</evidence>
<evidence type="ECO:0000313" key="11">
    <source>
        <dbReference type="Proteomes" id="UP000285301"/>
    </source>
</evidence>
<dbReference type="InterPro" id="IPR028468">
    <property type="entry name" value="Smc1_ABC"/>
</dbReference>
<dbReference type="GO" id="GO:0005634">
    <property type="term" value="C:nucleus"/>
    <property type="evidence" value="ECO:0007669"/>
    <property type="project" value="UniProtKB-SubCell"/>
</dbReference>
<sequence length="266" mass="30705">MPDNLRFIEVENFKSYKGRQVIGPLKPFTAVIGPNGSGKSNFMDAISFVLGEKTSNLRVKKLSELIHGASIGHPVSNTASVTLVYEDSDTGRQTRFCRYVVGSSSDYKIDNNPVSKQDYANKLETLGINVKPKNFLVYQGANDYKEDYVNRKVRMDRSEEELHHMYVKKKGIAAERKEAVGEINEAKKYQQLKEDLNKLQVELQFFKLYHIQKDIDDLQKDLGKKREELNKHVKKKEAVEEEIKNKKQNHNKLMKQLAQIDKQIRE</sequence>
<dbReference type="PANTHER" id="PTHR18937:SF12">
    <property type="entry name" value="STRUCTURAL MAINTENANCE OF CHROMOSOMES PROTEIN"/>
    <property type="match status" value="1"/>
</dbReference>
<dbReference type="EMBL" id="NCKU01014047">
    <property type="protein sequence ID" value="RWR99677.1"/>
    <property type="molecule type" value="Genomic_DNA"/>
</dbReference>
<protein>
    <submittedName>
        <fullName evidence="10">Structural maintenance of chromosomes protein 1A-like protein 2</fullName>
    </submittedName>
</protein>
<dbReference type="GO" id="GO:0008278">
    <property type="term" value="C:cohesin complex"/>
    <property type="evidence" value="ECO:0007669"/>
    <property type="project" value="InterPro"/>
</dbReference>
<comment type="caution">
    <text evidence="10">The sequence shown here is derived from an EMBL/GenBank/DDBJ whole genome shotgun (WGS) entry which is preliminary data.</text>
</comment>